<name>A0AAW3U5C9_XANEU</name>
<dbReference type="EMBL" id="JACHNL010000005">
    <property type="protein sequence ID" value="MBB4724215.1"/>
    <property type="molecule type" value="Genomic_DNA"/>
</dbReference>
<accession>A0AAW3U5C9</accession>
<proteinExistence type="predicted"/>
<gene>
    <name evidence="1" type="ORF">FHY32_002578</name>
</gene>
<protein>
    <submittedName>
        <fullName evidence="1">Uncharacterized protein</fullName>
    </submittedName>
</protein>
<organism evidence="1 2">
    <name type="scientific">Xanthomonas euvesicatoria</name>
    <dbReference type="NCBI Taxonomy" id="456327"/>
    <lineage>
        <taxon>Bacteria</taxon>
        <taxon>Pseudomonadati</taxon>
        <taxon>Pseudomonadota</taxon>
        <taxon>Gammaproteobacteria</taxon>
        <taxon>Lysobacterales</taxon>
        <taxon>Lysobacteraceae</taxon>
        <taxon>Xanthomonas</taxon>
    </lineage>
</organism>
<evidence type="ECO:0000313" key="1">
    <source>
        <dbReference type="EMBL" id="MBB4724215.1"/>
    </source>
</evidence>
<reference evidence="1 2" key="1">
    <citation type="submission" date="2020-08" db="EMBL/GenBank/DDBJ databases">
        <title>Studying the diversity of plant-associated saprophytic bacteria and their role in host health and plant-pathogen interactions.</title>
        <authorList>
            <person name="Potnis N."/>
        </authorList>
    </citation>
    <scope>NUCLEOTIDE SEQUENCE [LARGE SCALE GENOMIC DNA]</scope>
    <source>
        <strain evidence="1 2">CFBP 7922</strain>
    </source>
</reference>
<sequence>MIIDRVGWCGIALSSGDVCWVQGDVPRPRPLRPLGLGRGLSRPFGLEQRLSRPFGLGQRLSRPVGRESLFFACAKKSNQKKAHPVLAPSAPAALRVRKAGRNFCKGHPGPLQKPRASMRAALRVVSAGLAAAVWGPESKKQQQQQRELTPRQCWRVGECLFDVVRRVPVGQRRCLSVVRPVRRSAPCGAMSARGSVSC</sequence>
<comment type="caution">
    <text evidence="1">The sequence shown here is derived from an EMBL/GenBank/DDBJ whole genome shotgun (WGS) entry which is preliminary data.</text>
</comment>
<evidence type="ECO:0000313" key="2">
    <source>
        <dbReference type="Proteomes" id="UP000576603"/>
    </source>
</evidence>
<dbReference type="AlphaFoldDB" id="A0AAW3U5C9"/>
<dbReference type="Proteomes" id="UP000576603">
    <property type="component" value="Unassembled WGS sequence"/>
</dbReference>